<keyword evidence="2" id="KW-1185">Reference proteome</keyword>
<accession>A0A514TUM7</accession>
<evidence type="ECO:0000313" key="2">
    <source>
        <dbReference type="Proteomes" id="UP000317703"/>
    </source>
</evidence>
<dbReference type="EMBL" id="MN032614">
    <property type="protein sequence ID" value="QDJ96728.1"/>
    <property type="molecule type" value="Genomic_DNA"/>
</dbReference>
<organism evidence="1 2">
    <name type="scientific">Aeromonas phage PS1</name>
    <dbReference type="NCBI Taxonomy" id="2591406"/>
    <lineage>
        <taxon>Viruses</taxon>
        <taxon>Duplodnaviria</taxon>
        <taxon>Heunggongvirae</taxon>
        <taxon>Uroviricota</taxon>
        <taxon>Caudoviricetes</taxon>
        <taxon>Chimalliviridae</taxon>
        <taxon>Ferozepurvirus</taxon>
        <taxon>Ferozepurvirus PS1</taxon>
    </lineage>
</organism>
<sequence length="150" mass="17022">MDQLPIPGQLVDPVEALLGDIVEEAMIEIIANKDSSLFWTKLKDHLYDTALISFEENYNNLIADLGQTPDAFDYFVRFVQRVLAKPYCSEALRKVESTRELVNKTTGLDNMLVITTDNKDQVKPICYMLAVYAPITMYRINVIGVDKGEE</sequence>
<gene>
    <name evidence="1" type="ORF">PS1_0217</name>
</gene>
<dbReference type="Proteomes" id="UP000317703">
    <property type="component" value="Segment"/>
</dbReference>
<protein>
    <submittedName>
        <fullName evidence="1">Uncharacterized protein</fullName>
    </submittedName>
</protein>
<name>A0A514TUM7_9CAUD</name>
<proteinExistence type="predicted"/>
<evidence type="ECO:0000313" key="1">
    <source>
        <dbReference type="EMBL" id="QDJ96728.1"/>
    </source>
</evidence>
<reference evidence="1" key="1">
    <citation type="submission" date="2019-06" db="EMBL/GenBank/DDBJ databases">
        <title>Complete genome sequence of Aeromonas hydrophila bacteriophage PS1.</title>
        <authorList>
            <person name="Rai S."/>
            <person name="Tyagi A."/>
            <person name="Kumar N."/>
            <person name="Singh N."/>
        </authorList>
    </citation>
    <scope>NUCLEOTIDE SEQUENCE [LARGE SCALE GENOMIC DNA]</scope>
</reference>